<dbReference type="Proteomes" id="UP000562492">
    <property type="component" value="Unassembled WGS sequence"/>
</dbReference>
<accession>A0ABR6RCW6</accession>
<feature type="chain" id="PRO_5045556322" description="NHL repeat containing protein" evidence="1">
    <location>
        <begin position="33"/>
        <end position="311"/>
    </location>
</feature>
<comment type="caution">
    <text evidence="2">The sequence shown here is derived from an EMBL/GenBank/DDBJ whole genome shotgun (WGS) entry which is preliminary data.</text>
</comment>
<name>A0ABR6RCW6_9BURK</name>
<reference evidence="2 3" key="1">
    <citation type="submission" date="2020-08" db="EMBL/GenBank/DDBJ databases">
        <title>Functional genomics of gut bacteria from endangered species of beetles.</title>
        <authorList>
            <person name="Carlos-Shanley C."/>
        </authorList>
    </citation>
    <scope>NUCLEOTIDE SEQUENCE [LARGE SCALE GENOMIC DNA]</scope>
    <source>
        <strain evidence="2 3">S00124</strain>
    </source>
</reference>
<sequence length="311" mass="32158">MKIISALRNTFGLRRWLLAGMASGFVALSACGGGGSDVDRGPTTLPVAAKLNGLYWDKVESRLYLTDDTANNIRVWDGNQSFPAYAALPAAPASGATLGQLTRRSDGAFYTTRFGFGTDGAVVAVPKSGTAFNLEGTDPKRRRIGITTAPDGALLDGWFIKGGAGAVSQLSMNGQQASERELVTGLGKPVGLAVAGDTLYIGDQNNGQLLSYSLSKVRAQPAGLADGKLVATFTTLDGIDLMTAASDGTLFFGGSGGKLFQVNPKGETSVLASGWSKIIGVAYDESNRRLFAAVAAPDASGTASVRIVPVK</sequence>
<keyword evidence="1" id="KW-0732">Signal</keyword>
<feature type="signal peptide" evidence="1">
    <location>
        <begin position="1"/>
        <end position="32"/>
    </location>
</feature>
<evidence type="ECO:0008006" key="4">
    <source>
        <dbReference type="Google" id="ProtNLM"/>
    </source>
</evidence>
<evidence type="ECO:0000256" key="1">
    <source>
        <dbReference type="SAM" id="SignalP"/>
    </source>
</evidence>
<organism evidence="2 3">
    <name type="scientific">Comamonas odontotermitis</name>
    <dbReference type="NCBI Taxonomy" id="379895"/>
    <lineage>
        <taxon>Bacteria</taxon>
        <taxon>Pseudomonadati</taxon>
        <taxon>Pseudomonadota</taxon>
        <taxon>Betaproteobacteria</taxon>
        <taxon>Burkholderiales</taxon>
        <taxon>Comamonadaceae</taxon>
        <taxon>Comamonas</taxon>
    </lineage>
</organism>
<evidence type="ECO:0000313" key="2">
    <source>
        <dbReference type="EMBL" id="MBB6576983.1"/>
    </source>
</evidence>
<gene>
    <name evidence="2" type="ORF">HNP33_001033</name>
</gene>
<evidence type="ECO:0000313" key="3">
    <source>
        <dbReference type="Proteomes" id="UP000562492"/>
    </source>
</evidence>
<dbReference type="RefSeq" id="WP_184705987.1">
    <property type="nucleotide sequence ID" value="NZ_JACHKZ010000004.1"/>
</dbReference>
<dbReference type="SUPFAM" id="SSF63829">
    <property type="entry name" value="Calcium-dependent phosphotriesterase"/>
    <property type="match status" value="1"/>
</dbReference>
<dbReference type="InterPro" id="IPR015943">
    <property type="entry name" value="WD40/YVTN_repeat-like_dom_sf"/>
</dbReference>
<dbReference type="EMBL" id="JACHKZ010000004">
    <property type="protein sequence ID" value="MBB6576983.1"/>
    <property type="molecule type" value="Genomic_DNA"/>
</dbReference>
<dbReference type="Gene3D" id="2.130.10.10">
    <property type="entry name" value="YVTN repeat-like/Quinoprotein amine dehydrogenase"/>
    <property type="match status" value="1"/>
</dbReference>
<keyword evidence="3" id="KW-1185">Reference proteome</keyword>
<protein>
    <recommendedName>
        <fullName evidence="4">NHL repeat containing protein</fullName>
    </recommendedName>
</protein>
<dbReference type="PROSITE" id="PS51257">
    <property type="entry name" value="PROKAR_LIPOPROTEIN"/>
    <property type="match status" value="1"/>
</dbReference>
<proteinExistence type="predicted"/>